<accession>A0A2V4MX52</accession>
<dbReference type="GO" id="GO:0015074">
    <property type="term" value="P:DNA integration"/>
    <property type="evidence" value="ECO:0007669"/>
    <property type="project" value="InterPro"/>
</dbReference>
<comment type="caution">
    <text evidence="1">The sequence shown here is derived from an EMBL/GenBank/DDBJ whole genome shotgun (WGS) entry which is preliminary data.</text>
</comment>
<protein>
    <submittedName>
        <fullName evidence="1">Uncharacterized protein</fullName>
    </submittedName>
</protein>
<organism evidence="1 2">
    <name type="scientific">Streptomyces tateyamensis</name>
    <dbReference type="NCBI Taxonomy" id="565073"/>
    <lineage>
        <taxon>Bacteria</taxon>
        <taxon>Bacillati</taxon>
        <taxon>Actinomycetota</taxon>
        <taxon>Actinomycetes</taxon>
        <taxon>Kitasatosporales</taxon>
        <taxon>Streptomycetaceae</taxon>
        <taxon>Streptomyces</taxon>
    </lineage>
</organism>
<dbReference type="OrthoDB" id="4281720at2"/>
<name>A0A2V4MX52_9ACTN</name>
<gene>
    <name evidence="1" type="ORF">C7C46_31205</name>
</gene>
<dbReference type="EMBL" id="PYBW01000171">
    <property type="protein sequence ID" value="PYC66585.1"/>
    <property type="molecule type" value="Genomic_DNA"/>
</dbReference>
<dbReference type="AlphaFoldDB" id="A0A2V4MX52"/>
<sequence length="61" mass="7445">MKREILQGARRWNGVTNCRRTVFRWLNRYNTWRRHSTTGQLCPAEYEHQHERRLSTMTLAA</sequence>
<evidence type="ECO:0000313" key="1">
    <source>
        <dbReference type="EMBL" id="PYC66585.1"/>
    </source>
</evidence>
<dbReference type="Proteomes" id="UP000248039">
    <property type="component" value="Unassembled WGS sequence"/>
</dbReference>
<keyword evidence="2" id="KW-1185">Reference proteome</keyword>
<proteinExistence type="predicted"/>
<evidence type="ECO:0000313" key="2">
    <source>
        <dbReference type="Proteomes" id="UP000248039"/>
    </source>
</evidence>
<reference evidence="1 2" key="1">
    <citation type="submission" date="2018-03" db="EMBL/GenBank/DDBJ databases">
        <title>Bioinformatic expansion and discovery of thiopeptide antibiotics.</title>
        <authorList>
            <person name="Schwalen C.J."/>
            <person name="Hudson G.A."/>
            <person name="Mitchell D.A."/>
        </authorList>
    </citation>
    <scope>NUCLEOTIDE SEQUENCE [LARGE SCALE GENOMIC DNA]</scope>
    <source>
        <strain evidence="1 2">ATCC 21389</strain>
    </source>
</reference>